<protein>
    <submittedName>
        <fullName evidence="5">Unannotated protein</fullName>
    </submittedName>
</protein>
<dbReference type="SUPFAM" id="SSF50156">
    <property type="entry name" value="PDZ domain-like"/>
    <property type="match status" value="1"/>
</dbReference>
<dbReference type="AlphaFoldDB" id="A0A6J6N146"/>
<feature type="domain" description="PDZ" evidence="4">
    <location>
        <begin position="139"/>
        <end position="206"/>
    </location>
</feature>
<dbReference type="InterPro" id="IPR029058">
    <property type="entry name" value="AB_hydrolase_fold"/>
</dbReference>
<evidence type="ECO:0000259" key="4">
    <source>
        <dbReference type="PROSITE" id="PS50106"/>
    </source>
</evidence>
<dbReference type="InterPro" id="IPR013595">
    <property type="entry name" value="Pept_S33_TAP-like_C"/>
</dbReference>
<dbReference type="Pfam" id="PF08386">
    <property type="entry name" value="Abhydrolase_4"/>
    <property type="match status" value="1"/>
</dbReference>
<dbReference type="InterPro" id="IPR001478">
    <property type="entry name" value="PDZ"/>
</dbReference>
<dbReference type="SUPFAM" id="SSF53474">
    <property type="entry name" value="alpha/beta-Hydrolases"/>
    <property type="match status" value="1"/>
</dbReference>
<organism evidence="5">
    <name type="scientific">freshwater metagenome</name>
    <dbReference type="NCBI Taxonomy" id="449393"/>
    <lineage>
        <taxon>unclassified sequences</taxon>
        <taxon>metagenomes</taxon>
        <taxon>ecological metagenomes</taxon>
    </lineage>
</organism>
<dbReference type="InterPro" id="IPR036034">
    <property type="entry name" value="PDZ_sf"/>
</dbReference>
<dbReference type="Gene3D" id="3.40.50.1820">
    <property type="entry name" value="alpha/beta hydrolase"/>
    <property type="match status" value="1"/>
</dbReference>
<dbReference type="GO" id="GO:0016787">
    <property type="term" value="F:hydrolase activity"/>
    <property type="evidence" value="ECO:0007669"/>
    <property type="project" value="UniProtKB-KW"/>
</dbReference>
<dbReference type="Pfam" id="PF00561">
    <property type="entry name" value="Abhydrolase_1"/>
    <property type="match status" value="1"/>
</dbReference>
<accession>A0A6J6N146</accession>
<name>A0A6J6N146_9ZZZZ</name>
<keyword evidence="3" id="KW-0378">Hydrolase</keyword>
<dbReference type="SMART" id="SM00228">
    <property type="entry name" value="PDZ"/>
    <property type="match status" value="1"/>
</dbReference>
<reference evidence="5" key="1">
    <citation type="submission" date="2020-05" db="EMBL/GenBank/DDBJ databases">
        <authorList>
            <person name="Chiriac C."/>
            <person name="Salcher M."/>
            <person name="Ghai R."/>
            <person name="Kavagutti S V."/>
        </authorList>
    </citation>
    <scope>NUCLEOTIDE SEQUENCE</scope>
</reference>
<dbReference type="PANTHER" id="PTHR43248:SF29">
    <property type="entry name" value="TRIPEPTIDYL AMINOPEPTIDASE"/>
    <property type="match status" value="1"/>
</dbReference>
<evidence type="ECO:0000256" key="1">
    <source>
        <dbReference type="ARBA" id="ARBA00010088"/>
    </source>
</evidence>
<sequence length="606" mass="63894">MRSTLTARRIAGVVCTIALLAGVAGVVAPAAPAVSPVAEAFEPTLSYYKCPPKSLPTGVQCAKLTVPLDWQNPSDGRTTTIDVRVKRSKEGKGGLTFNPGGPGGSGVDAFPSVYSLLPDDVVSKFDFVGWDPRGVGGSGLKLAGPAQPFVGLGLVPGATGGAEISEAKPGSPAAKAGLVKGDIITKVSDRVISDAADLVAEVRESVPGDSVVVEFLRGGASREVTVIVGSVDSGCQYGTVAPAYPPATGPVDWQVYWQQAADQIAAINTACLAANPDSAPYLGTWQVIRDLDALRAALGYSTWNYWGMSYGTRIGHAYARTFPNRLRAVVMDGSLPSAETTYGLATSFPSNSWVSLQLFPALAAPAAARKMTVIEEYLNGKVVAFPDGTELTRWDWAEQFRTLLGSQSQYPTAVAFVNNLYAGITAATPAERAKGLEVAAMISESQRVLLEEEALEMAAVFVFVNCSDLHDRVTPSELAAASESIERNYGTPRPYSMGLNAACFGLPPGDLSPAIPSGSSMITLKTPPVFVLSSGDTATPWVWGRNLANTFVGSSTITYESTQHVDYLFTPSDCVNEAVTDYLITLKLPPRHRQCTYSPGGPIALR</sequence>
<dbReference type="InterPro" id="IPR000073">
    <property type="entry name" value="AB_hydrolase_1"/>
</dbReference>
<dbReference type="InterPro" id="IPR051601">
    <property type="entry name" value="Serine_prot/Carboxylest_S33"/>
</dbReference>
<dbReference type="PANTHER" id="PTHR43248">
    <property type="entry name" value="2-SUCCINYL-6-HYDROXY-2,4-CYCLOHEXADIENE-1-CARBOXYLATE SYNTHASE"/>
    <property type="match status" value="1"/>
</dbReference>
<evidence type="ECO:0000256" key="2">
    <source>
        <dbReference type="ARBA" id="ARBA00022729"/>
    </source>
</evidence>
<keyword evidence="2" id="KW-0732">Signal</keyword>
<dbReference type="PROSITE" id="PS50106">
    <property type="entry name" value="PDZ"/>
    <property type="match status" value="1"/>
</dbReference>
<gene>
    <name evidence="5" type="ORF">UFOPK2310_01074</name>
</gene>
<dbReference type="Gene3D" id="2.30.42.10">
    <property type="match status" value="1"/>
</dbReference>
<comment type="similarity">
    <text evidence="1">Belongs to the peptidase S33 family.</text>
</comment>
<dbReference type="CDD" id="cd06779">
    <property type="entry name" value="cpPDZ_Deg_HtrA-like"/>
    <property type="match status" value="1"/>
</dbReference>
<proteinExistence type="inferred from homology"/>
<evidence type="ECO:0000256" key="3">
    <source>
        <dbReference type="ARBA" id="ARBA00022801"/>
    </source>
</evidence>
<dbReference type="EMBL" id="CAEZWW010000134">
    <property type="protein sequence ID" value="CAB4678634.1"/>
    <property type="molecule type" value="Genomic_DNA"/>
</dbReference>
<evidence type="ECO:0000313" key="5">
    <source>
        <dbReference type="EMBL" id="CAB4678634.1"/>
    </source>
</evidence>